<proteinExistence type="predicted"/>
<organism evidence="1 2">
    <name type="scientific">Bordetella genomosp. 5</name>
    <dbReference type="NCBI Taxonomy" id="1395608"/>
    <lineage>
        <taxon>Bacteria</taxon>
        <taxon>Pseudomonadati</taxon>
        <taxon>Pseudomonadota</taxon>
        <taxon>Betaproteobacteria</taxon>
        <taxon>Burkholderiales</taxon>
        <taxon>Alcaligenaceae</taxon>
        <taxon>Bordetella</taxon>
    </lineage>
</organism>
<feature type="non-terminal residue" evidence="1">
    <location>
        <position position="1"/>
    </location>
</feature>
<evidence type="ECO:0000313" key="2">
    <source>
        <dbReference type="Proteomes" id="UP000216913"/>
    </source>
</evidence>
<evidence type="ECO:0000313" key="1">
    <source>
        <dbReference type="EMBL" id="OZI45078.1"/>
    </source>
</evidence>
<name>A0A261T636_9BORD</name>
<dbReference type="Proteomes" id="UP000216913">
    <property type="component" value="Unassembled WGS sequence"/>
</dbReference>
<protein>
    <submittedName>
        <fullName evidence="1">Uncharacterized protein</fullName>
    </submittedName>
</protein>
<dbReference type="RefSeq" id="WP_170948571.1">
    <property type="nucleotide sequence ID" value="NZ_NEVP01000013.1"/>
</dbReference>
<comment type="caution">
    <text evidence="1">The sequence shown here is derived from an EMBL/GenBank/DDBJ whole genome shotgun (WGS) entry which is preliminary data.</text>
</comment>
<dbReference type="AlphaFoldDB" id="A0A261T636"/>
<accession>A0A261T636</accession>
<dbReference type="EMBL" id="NEVP01000013">
    <property type="protein sequence ID" value="OZI45078.1"/>
    <property type="molecule type" value="Genomic_DNA"/>
</dbReference>
<reference evidence="1 2" key="1">
    <citation type="submission" date="2017-05" db="EMBL/GenBank/DDBJ databases">
        <title>Complete and WGS of Bordetella genogroups.</title>
        <authorList>
            <person name="Spilker T."/>
            <person name="LiPuma J."/>
        </authorList>
    </citation>
    <scope>NUCLEOTIDE SEQUENCE [LARGE SCALE GENOMIC DNA]</scope>
    <source>
        <strain evidence="1 2">AU10456</strain>
    </source>
</reference>
<gene>
    <name evidence="1" type="ORF">CAL25_22105</name>
</gene>
<keyword evidence="2" id="KW-1185">Reference proteome</keyword>
<sequence>TPEAMYQPQCADQPVLQMLANTIRSANSLDNAIRMGFHDVKSADGQNKSKAKAAKPTLTCEASVTLVDEQTLMRTDALTVRYTLVPTAQPNTYALNFQPVRSRK</sequence>